<comment type="similarity">
    <text evidence="1">Belongs to the pseudomonas-type ThrB family.</text>
</comment>
<evidence type="ECO:0000313" key="4">
    <source>
        <dbReference type="Proteomes" id="UP001649230"/>
    </source>
</evidence>
<dbReference type="InterPro" id="IPR002575">
    <property type="entry name" value="Aminoglycoside_PTrfase"/>
</dbReference>
<feature type="domain" description="Aminoglycoside phosphotransferase" evidence="2">
    <location>
        <begin position="27"/>
        <end position="257"/>
    </location>
</feature>
<dbReference type="PANTHER" id="PTHR21064">
    <property type="entry name" value="AMINOGLYCOSIDE PHOSPHOTRANSFERASE DOMAIN-CONTAINING PROTEIN-RELATED"/>
    <property type="match status" value="1"/>
</dbReference>
<dbReference type="InterPro" id="IPR050249">
    <property type="entry name" value="Pseudomonas-type_ThrB"/>
</dbReference>
<dbReference type="Gene3D" id="3.30.200.20">
    <property type="entry name" value="Phosphorylase Kinase, domain 1"/>
    <property type="match status" value="1"/>
</dbReference>
<sequence>MNSDVRLEDLPGHWFPHDEWTMVTGTGGMNNTTCFVELDDHKYVLRIYETHRDLAKIEFEHHVLLALARLKLPFRTPVPISLPSGETMIELTDGTRRLAALFSYTVGINPSWRSREQLEQVGLAVGQISAALRDLPSRLQPVYRPYYEIDQIHPRCTPEVIFDFFQNPPSNFQTWRPQLSEIEKRFRAFFDQIPKLQQLPHQLVHGDINASNMLVKDGGAIAAILDFEFVTWDLKVMELAVCVSDLIDPSAAEGEMWGRIEALFKGYRQAADLSEDEVRLLPLLIELRRLDVFVHFLGRYLDGVDQEDVLAGTIMSTVEKTRWLEQYGERVVNIWERIAVQIGQEHG</sequence>
<dbReference type="RefSeq" id="WP_235121992.1">
    <property type="nucleotide sequence ID" value="NZ_CP090978.1"/>
</dbReference>
<gene>
    <name evidence="3" type="ORF">L0M14_10165</name>
</gene>
<evidence type="ECO:0000313" key="3">
    <source>
        <dbReference type="EMBL" id="UJF35426.1"/>
    </source>
</evidence>
<dbReference type="PANTHER" id="PTHR21064:SF6">
    <property type="entry name" value="AMINOGLYCOSIDE PHOSPHOTRANSFERASE DOMAIN-CONTAINING PROTEIN"/>
    <property type="match status" value="1"/>
</dbReference>
<organism evidence="3 4">
    <name type="scientific">Paenibacillus hexagrammi</name>
    <dbReference type="NCBI Taxonomy" id="2908839"/>
    <lineage>
        <taxon>Bacteria</taxon>
        <taxon>Bacillati</taxon>
        <taxon>Bacillota</taxon>
        <taxon>Bacilli</taxon>
        <taxon>Bacillales</taxon>
        <taxon>Paenibacillaceae</taxon>
        <taxon>Paenibacillus</taxon>
    </lineage>
</organism>
<name>A0ABY3SNA5_9BACL</name>
<dbReference type="Gene3D" id="3.90.1200.10">
    <property type="match status" value="1"/>
</dbReference>
<dbReference type="InterPro" id="IPR011009">
    <property type="entry name" value="Kinase-like_dom_sf"/>
</dbReference>
<evidence type="ECO:0000259" key="2">
    <source>
        <dbReference type="Pfam" id="PF01636"/>
    </source>
</evidence>
<proteinExistence type="inferred from homology"/>
<keyword evidence="4" id="KW-1185">Reference proteome</keyword>
<accession>A0ABY3SNA5</accession>
<reference evidence="3 4" key="1">
    <citation type="journal article" date="2024" name="Int. J. Syst. Evol. Microbiol.">
        <title>Paenibacillus hexagrammi sp. nov., a novel bacterium isolated from the gut content of Hexagrammos agrammus.</title>
        <authorList>
            <person name="Jung H.K."/>
            <person name="Kim D.G."/>
            <person name="Zin H."/>
            <person name="Park J."/>
            <person name="Jung H."/>
            <person name="Kim Y.O."/>
            <person name="Kong H.J."/>
            <person name="Kim J.W."/>
            <person name="Kim Y.S."/>
        </authorList>
    </citation>
    <scope>NUCLEOTIDE SEQUENCE [LARGE SCALE GENOMIC DNA]</scope>
    <source>
        <strain evidence="3 4">YPD9-1</strain>
    </source>
</reference>
<dbReference type="Pfam" id="PF01636">
    <property type="entry name" value="APH"/>
    <property type="match status" value="1"/>
</dbReference>
<dbReference type="SUPFAM" id="SSF56112">
    <property type="entry name" value="Protein kinase-like (PK-like)"/>
    <property type="match status" value="1"/>
</dbReference>
<evidence type="ECO:0000256" key="1">
    <source>
        <dbReference type="ARBA" id="ARBA00038240"/>
    </source>
</evidence>
<dbReference type="EMBL" id="CP090978">
    <property type="protein sequence ID" value="UJF35426.1"/>
    <property type="molecule type" value="Genomic_DNA"/>
</dbReference>
<dbReference type="Proteomes" id="UP001649230">
    <property type="component" value="Chromosome"/>
</dbReference>
<protein>
    <submittedName>
        <fullName evidence="3">Phosphotransferase</fullName>
    </submittedName>
</protein>